<organism evidence="1">
    <name type="scientific">viral metagenome</name>
    <dbReference type="NCBI Taxonomy" id="1070528"/>
    <lineage>
        <taxon>unclassified sequences</taxon>
        <taxon>metagenomes</taxon>
        <taxon>organismal metagenomes</taxon>
    </lineage>
</organism>
<evidence type="ECO:0000313" key="2">
    <source>
        <dbReference type="EMBL" id="QJA92960.1"/>
    </source>
</evidence>
<name>A0A6H1ZZR1_9ZZZZ</name>
<dbReference type="EMBL" id="MT143110">
    <property type="protein sequence ID" value="QJA92960.1"/>
    <property type="molecule type" value="Genomic_DNA"/>
</dbReference>
<dbReference type="AlphaFoldDB" id="A0A6H1ZZR1"/>
<evidence type="ECO:0000313" key="1">
    <source>
        <dbReference type="EMBL" id="QJA52998.1"/>
    </source>
</evidence>
<accession>A0A6H1ZZR1</accession>
<dbReference type="EMBL" id="MT144385">
    <property type="protein sequence ID" value="QJA52998.1"/>
    <property type="molecule type" value="Genomic_DNA"/>
</dbReference>
<gene>
    <name evidence="2" type="ORF">MM415B04401_0008</name>
    <name evidence="1" type="ORF">TM448A03143_0005</name>
</gene>
<sequence>MSMPYLKKLTSRITGLEISAQATAAGEALVTAGMAPYEETTRGGSGFHCTATTPTAAVVALPTTAAGISIWNADADDGKSIIIDAIYAINAVGHAVLGQSGLICVVGQTDVASNSGTLVVRKNNGNGPAKGSIALVAPGSTALDAVTGVAIGWIPMGNSVNLSVVSLPGLILWAPVNGRIIVPPARLFGVNVISANVENTWNCGIMWHEKQLTLG</sequence>
<reference evidence="1" key="1">
    <citation type="submission" date="2020-03" db="EMBL/GenBank/DDBJ databases">
        <title>The deep terrestrial virosphere.</title>
        <authorList>
            <person name="Holmfeldt K."/>
            <person name="Nilsson E."/>
            <person name="Simone D."/>
            <person name="Lopez-Fernandez M."/>
            <person name="Wu X."/>
            <person name="de Brujin I."/>
            <person name="Lundin D."/>
            <person name="Andersson A."/>
            <person name="Bertilsson S."/>
            <person name="Dopson M."/>
        </authorList>
    </citation>
    <scope>NUCLEOTIDE SEQUENCE</scope>
    <source>
        <strain evidence="2">MM415B04401</strain>
        <strain evidence="1">TM448A03143</strain>
    </source>
</reference>
<protein>
    <submittedName>
        <fullName evidence="1">Uncharacterized protein</fullName>
    </submittedName>
</protein>
<proteinExistence type="predicted"/>